<reference evidence="6" key="1">
    <citation type="journal article" date="2014" name="Int. J. Syst. Evol. Microbiol.">
        <title>Complete genome sequence of Corynebacterium casei LMG S-19264T (=DSM 44701T), isolated from a smear-ripened cheese.</title>
        <authorList>
            <consortium name="US DOE Joint Genome Institute (JGI-PGF)"/>
            <person name="Walter F."/>
            <person name="Albersmeier A."/>
            <person name="Kalinowski J."/>
            <person name="Ruckert C."/>
        </authorList>
    </citation>
    <scope>NUCLEOTIDE SEQUENCE</scope>
    <source>
        <strain evidence="6">KCTC 23430</strain>
    </source>
</reference>
<evidence type="ECO:0000313" key="6">
    <source>
        <dbReference type="EMBL" id="GHD30046.1"/>
    </source>
</evidence>
<accession>A0A918XFS1</accession>
<evidence type="ECO:0000313" key="7">
    <source>
        <dbReference type="Proteomes" id="UP000644693"/>
    </source>
</evidence>
<dbReference type="InterPro" id="IPR010998">
    <property type="entry name" value="Integrase_recombinase_N"/>
</dbReference>
<dbReference type="CDD" id="cd00796">
    <property type="entry name" value="INT_Rci_Hp1_C"/>
    <property type="match status" value="1"/>
</dbReference>
<dbReference type="PANTHER" id="PTHR30349">
    <property type="entry name" value="PHAGE INTEGRASE-RELATED"/>
    <property type="match status" value="1"/>
</dbReference>
<keyword evidence="3" id="KW-0238">DNA-binding</keyword>
<dbReference type="EMBL" id="BMYM01000001">
    <property type="protein sequence ID" value="GHD30046.1"/>
    <property type="molecule type" value="Genomic_DNA"/>
</dbReference>
<comment type="similarity">
    <text evidence="1">Belongs to the 'phage' integrase family.</text>
</comment>
<dbReference type="AlphaFoldDB" id="A0A918XFS1"/>
<dbReference type="Pfam" id="PF00589">
    <property type="entry name" value="Phage_integrase"/>
    <property type="match status" value="1"/>
</dbReference>
<dbReference type="Gene3D" id="1.10.150.130">
    <property type="match status" value="1"/>
</dbReference>
<dbReference type="PANTHER" id="PTHR30349:SF41">
    <property type="entry name" value="INTEGRASE_RECOMBINASE PROTEIN MJ0367-RELATED"/>
    <property type="match status" value="1"/>
</dbReference>
<dbReference type="InterPro" id="IPR002104">
    <property type="entry name" value="Integrase_catalytic"/>
</dbReference>
<dbReference type="GO" id="GO:0006310">
    <property type="term" value="P:DNA recombination"/>
    <property type="evidence" value="ECO:0007669"/>
    <property type="project" value="UniProtKB-KW"/>
</dbReference>
<keyword evidence="4" id="KW-0233">DNA recombination</keyword>
<keyword evidence="7" id="KW-1185">Reference proteome</keyword>
<evidence type="ECO:0000256" key="4">
    <source>
        <dbReference type="ARBA" id="ARBA00023172"/>
    </source>
</evidence>
<name>A0A918XFS1_9GAMM</name>
<feature type="domain" description="Tyr recombinase" evidence="5">
    <location>
        <begin position="200"/>
        <end position="374"/>
    </location>
</feature>
<evidence type="ECO:0000256" key="2">
    <source>
        <dbReference type="ARBA" id="ARBA00022908"/>
    </source>
</evidence>
<evidence type="ECO:0000256" key="1">
    <source>
        <dbReference type="ARBA" id="ARBA00008857"/>
    </source>
</evidence>
<dbReference type="Proteomes" id="UP000644693">
    <property type="component" value="Unassembled WGS sequence"/>
</dbReference>
<reference evidence="6" key="2">
    <citation type="submission" date="2020-09" db="EMBL/GenBank/DDBJ databases">
        <authorList>
            <person name="Sun Q."/>
            <person name="Kim S."/>
        </authorList>
    </citation>
    <scope>NUCLEOTIDE SEQUENCE</scope>
    <source>
        <strain evidence="6">KCTC 23430</strain>
    </source>
</reference>
<sequence length="378" mass="41857">MITIRTRNTGFQAIVKLPYGGGRLTKVFPKKTPARQWAKIMEGRALVLQQQAMEEGDPHRTITKAMVCPELYAIAPSVTDDVDGMTLGEFCQDHYPRWRRLKGTDRCTTRTAQIEWWKDQLGRDTLLSDISKGDIATALADYGDGLAETGPNRGKRRSAQSVDRLKAAISSLLTAAVEWGHLKGNVAQGVPKFAKGQSMGIGKQLGRAERKALLDAAGRSRWERMYLLVMLALVTGGRRGELLKLRWEYVSLDALTVTFCEGTTKNGKARTVGISDEVAAELCRYQSRTGLVFPSPRCPDKPFAFRNHWEQCLLDSEIACRFHDLRHTAASILVNSGMAIHAAKDILGHSSIAVTERYLHKDDGVNDQMRSIMSAAVA</sequence>
<comment type="caution">
    <text evidence="6">The sequence shown here is derived from an EMBL/GenBank/DDBJ whole genome shotgun (WGS) entry which is preliminary data.</text>
</comment>
<dbReference type="PROSITE" id="PS51898">
    <property type="entry name" value="TYR_RECOMBINASE"/>
    <property type="match status" value="1"/>
</dbReference>
<dbReference type="InterPro" id="IPR050090">
    <property type="entry name" value="Tyrosine_recombinase_XerCD"/>
</dbReference>
<evidence type="ECO:0000256" key="3">
    <source>
        <dbReference type="ARBA" id="ARBA00023125"/>
    </source>
</evidence>
<organism evidence="6 7">
    <name type="scientific">Parahalioglobus pacificus</name>
    <dbReference type="NCBI Taxonomy" id="930806"/>
    <lineage>
        <taxon>Bacteria</taxon>
        <taxon>Pseudomonadati</taxon>
        <taxon>Pseudomonadota</taxon>
        <taxon>Gammaproteobacteria</taxon>
        <taxon>Cellvibrionales</taxon>
        <taxon>Halieaceae</taxon>
        <taxon>Parahalioglobus</taxon>
    </lineage>
</organism>
<proteinExistence type="inferred from homology"/>
<protein>
    <recommendedName>
        <fullName evidence="5">Tyr recombinase domain-containing protein</fullName>
    </recommendedName>
</protein>
<dbReference type="InterPro" id="IPR013762">
    <property type="entry name" value="Integrase-like_cat_sf"/>
</dbReference>
<gene>
    <name evidence="6" type="ORF">GCM10007053_11400</name>
</gene>
<dbReference type="SUPFAM" id="SSF56349">
    <property type="entry name" value="DNA breaking-rejoining enzymes"/>
    <property type="match status" value="1"/>
</dbReference>
<dbReference type="InterPro" id="IPR011010">
    <property type="entry name" value="DNA_brk_join_enz"/>
</dbReference>
<evidence type="ECO:0000259" key="5">
    <source>
        <dbReference type="PROSITE" id="PS51898"/>
    </source>
</evidence>
<dbReference type="Gene3D" id="1.10.443.10">
    <property type="entry name" value="Intergrase catalytic core"/>
    <property type="match status" value="1"/>
</dbReference>
<keyword evidence="2" id="KW-0229">DNA integration</keyword>
<dbReference type="GO" id="GO:0003677">
    <property type="term" value="F:DNA binding"/>
    <property type="evidence" value="ECO:0007669"/>
    <property type="project" value="UniProtKB-KW"/>
</dbReference>
<dbReference type="RefSeq" id="WP_189475986.1">
    <property type="nucleotide sequence ID" value="NZ_BMYM01000001.1"/>
</dbReference>
<dbReference type="GO" id="GO:0015074">
    <property type="term" value="P:DNA integration"/>
    <property type="evidence" value="ECO:0007669"/>
    <property type="project" value="UniProtKB-KW"/>
</dbReference>